<organism evidence="8 9">
    <name type="scientific">Paenibacillus agilis</name>
    <dbReference type="NCBI Taxonomy" id="3020863"/>
    <lineage>
        <taxon>Bacteria</taxon>
        <taxon>Bacillati</taxon>
        <taxon>Bacillota</taxon>
        <taxon>Bacilli</taxon>
        <taxon>Bacillales</taxon>
        <taxon>Paenibacillaceae</taxon>
        <taxon>Paenibacillus</taxon>
    </lineage>
</organism>
<reference evidence="8 9" key="1">
    <citation type="submission" date="2019-07" db="EMBL/GenBank/DDBJ databases">
        <authorList>
            <person name="Kim J."/>
        </authorList>
    </citation>
    <scope>NUCLEOTIDE SEQUENCE [LARGE SCALE GENOMIC DNA]</scope>
    <source>
        <strain evidence="8 9">N4</strain>
    </source>
</reference>
<feature type="transmembrane region" description="Helical" evidence="6">
    <location>
        <begin position="110"/>
        <end position="131"/>
    </location>
</feature>
<comment type="similarity">
    <text evidence="2">Belongs to the GtrA family.</text>
</comment>
<keyword evidence="3 6" id="KW-0812">Transmembrane</keyword>
<protein>
    <submittedName>
        <fullName evidence="8">GtrA family protein</fullName>
    </submittedName>
</protein>
<dbReference type="PANTHER" id="PTHR38459:SF1">
    <property type="entry name" value="PROPHAGE BACTOPRENOL-LINKED GLUCOSE TRANSLOCASE HOMOLOG"/>
    <property type="match status" value="1"/>
</dbReference>
<gene>
    <name evidence="8" type="ORF">FPZ44_11625</name>
</gene>
<dbReference type="PANTHER" id="PTHR38459">
    <property type="entry name" value="PROPHAGE BACTOPRENOL-LINKED GLUCOSE TRANSLOCASE HOMOLOG"/>
    <property type="match status" value="1"/>
</dbReference>
<feature type="transmembrane region" description="Helical" evidence="6">
    <location>
        <begin position="39"/>
        <end position="58"/>
    </location>
</feature>
<evidence type="ECO:0000256" key="1">
    <source>
        <dbReference type="ARBA" id="ARBA00004141"/>
    </source>
</evidence>
<dbReference type="AlphaFoldDB" id="A0A559J1C9"/>
<dbReference type="EMBL" id="VNJK01000001">
    <property type="protein sequence ID" value="TVX93651.1"/>
    <property type="molecule type" value="Genomic_DNA"/>
</dbReference>
<dbReference type="OrthoDB" id="9812049at2"/>
<keyword evidence="5 6" id="KW-0472">Membrane</keyword>
<evidence type="ECO:0000256" key="5">
    <source>
        <dbReference type="ARBA" id="ARBA00023136"/>
    </source>
</evidence>
<dbReference type="Proteomes" id="UP000318102">
    <property type="component" value="Unassembled WGS sequence"/>
</dbReference>
<evidence type="ECO:0000256" key="3">
    <source>
        <dbReference type="ARBA" id="ARBA00022692"/>
    </source>
</evidence>
<evidence type="ECO:0000256" key="2">
    <source>
        <dbReference type="ARBA" id="ARBA00009399"/>
    </source>
</evidence>
<evidence type="ECO:0000259" key="7">
    <source>
        <dbReference type="Pfam" id="PF04138"/>
    </source>
</evidence>
<feature type="domain" description="GtrA/DPMS transmembrane" evidence="7">
    <location>
        <begin position="13"/>
        <end position="138"/>
    </location>
</feature>
<proteinExistence type="inferred from homology"/>
<comment type="subcellular location">
    <subcellularLocation>
        <location evidence="1">Membrane</location>
        <topology evidence="1">Multi-pass membrane protein</topology>
    </subcellularLocation>
</comment>
<dbReference type="Pfam" id="PF04138">
    <property type="entry name" value="GtrA_DPMS_TM"/>
    <property type="match status" value="1"/>
</dbReference>
<evidence type="ECO:0000256" key="4">
    <source>
        <dbReference type="ARBA" id="ARBA00022989"/>
    </source>
</evidence>
<keyword evidence="9" id="KW-1185">Reference proteome</keyword>
<keyword evidence="4 6" id="KW-1133">Transmembrane helix</keyword>
<dbReference type="GO" id="GO:0005886">
    <property type="term" value="C:plasma membrane"/>
    <property type="evidence" value="ECO:0007669"/>
    <property type="project" value="TreeGrafter"/>
</dbReference>
<evidence type="ECO:0000313" key="9">
    <source>
        <dbReference type="Proteomes" id="UP000318102"/>
    </source>
</evidence>
<name>A0A559J1C9_9BACL</name>
<dbReference type="GO" id="GO:0000271">
    <property type="term" value="P:polysaccharide biosynthetic process"/>
    <property type="evidence" value="ECO:0007669"/>
    <property type="project" value="InterPro"/>
</dbReference>
<evidence type="ECO:0000313" key="8">
    <source>
        <dbReference type="EMBL" id="TVX93651.1"/>
    </source>
</evidence>
<accession>A0A559J1C9</accession>
<feature type="transmembrane region" description="Helical" evidence="6">
    <location>
        <begin position="12"/>
        <end position="33"/>
    </location>
</feature>
<dbReference type="RefSeq" id="WP_144990338.1">
    <property type="nucleotide sequence ID" value="NZ_VNJK01000001.1"/>
</dbReference>
<dbReference type="InterPro" id="IPR007267">
    <property type="entry name" value="GtrA_DPMS_TM"/>
</dbReference>
<comment type="caution">
    <text evidence="8">The sequence shown here is derived from an EMBL/GenBank/DDBJ whole genome shotgun (WGS) entry which is preliminary data.</text>
</comment>
<evidence type="ECO:0000256" key="6">
    <source>
        <dbReference type="SAM" id="Phobius"/>
    </source>
</evidence>
<dbReference type="InterPro" id="IPR051401">
    <property type="entry name" value="GtrA_CellWall_Glycosyl"/>
</dbReference>
<sequence>MVKSFFQKFMFARFLVVGVINTIIGLTSIYVLFNVVSLNYWASTAIGNIIGGICSYILNKKYTFQVQSSTSNASTAIKFIGVNIVAYFTAYYIGYWIIKMAESFEQFMSPLLYENLSILMASGLFTIFNYVGHKYITFANRAAKL</sequence>
<feature type="transmembrane region" description="Helical" evidence="6">
    <location>
        <begin position="79"/>
        <end position="98"/>
    </location>
</feature>